<evidence type="ECO:0000256" key="6">
    <source>
        <dbReference type="SAM" id="Phobius"/>
    </source>
</evidence>
<comment type="subcellular location">
    <subcellularLocation>
        <location evidence="1">Membrane</location>
        <topology evidence="1">Multi-pass membrane protein</topology>
    </subcellularLocation>
</comment>
<protein>
    <submittedName>
        <fullName evidence="8">Cation transporter</fullName>
    </submittedName>
</protein>
<evidence type="ECO:0000256" key="5">
    <source>
        <dbReference type="ARBA" id="ARBA00023136"/>
    </source>
</evidence>
<keyword evidence="5 6" id="KW-0472">Membrane</keyword>
<feature type="transmembrane region" description="Helical" evidence="6">
    <location>
        <begin position="24"/>
        <end position="42"/>
    </location>
</feature>
<keyword evidence="2 6" id="KW-0812">Transmembrane</keyword>
<dbReference type="AlphaFoldDB" id="A0A6B3SGD6"/>
<keyword evidence="3" id="KW-0862">Zinc</keyword>
<dbReference type="InterPro" id="IPR027469">
    <property type="entry name" value="Cation_efflux_TMD_sf"/>
</dbReference>
<evidence type="ECO:0000259" key="7">
    <source>
        <dbReference type="Pfam" id="PF01545"/>
    </source>
</evidence>
<reference evidence="8 9" key="1">
    <citation type="submission" date="2020-02" db="EMBL/GenBank/DDBJ databases">
        <authorList>
            <person name="Kim M.K."/>
        </authorList>
    </citation>
    <scope>NUCLEOTIDE SEQUENCE [LARGE SCALE GENOMIC DNA]</scope>
    <source>
        <strain evidence="8 9">17J57-3</strain>
    </source>
</reference>
<evidence type="ECO:0000256" key="2">
    <source>
        <dbReference type="ARBA" id="ARBA00022692"/>
    </source>
</evidence>
<sequence length="224" mass="23605">MMSACCNGGCSSDKPPVDPAYRRVLWIALVLNAGMFVVEMLSGWNAGSASLLADAVDFFGDAANYGVSLFVLGLAPVWRSRTALVKGAMMGLYGAGVLAVTGWHVFSGTVPKAETMGLIGMLALVTNGFVAALLYAYRNGDSNMRAVWLCTRNDAIGNVAVMLAALGVFGTGTGWPDVVVAAFMGVLGLMGARTVILHALTELRSEAKPQYRPVKARGVVLKRR</sequence>
<feature type="transmembrane region" description="Helical" evidence="6">
    <location>
        <begin position="90"/>
        <end position="110"/>
    </location>
</feature>
<dbReference type="InterPro" id="IPR050681">
    <property type="entry name" value="CDF/SLC30A"/>
</dbReference>
<feature type="domain" description="Cation efflux protein transmembrane" evidence="7">
    <location>
        <begin position="25"/>
        <end position="203"/>
    </location>
</feature>
<dbReference type="Proteomes" id="UP000482155">
    <property type="component" value="Unassembled WGS sequence"/>
</dbReference>
<accession>A0A6B3SGD6</accession>
<dbReference type="GO" id="GO:0005886">
    <property type="term" value="C:plasma membrane"/>
    <property type="evidence" value="ECO:0007669"/>
    <property type="project" value="TreeGrafter"/>
</dbReference>
<dbReference type="EMBL" id="JAAIVB010000008">
    <property type="protein sequence ID" value="NEX59911.1"/>
    <property type="molecule type" value="Genomic_DNA"/>
</dbReference>
<keyword evidence="3" id="KW-0813">Transport</keyword>
<keyword evidence="9" id="KW-1185">Reference proteome</keyword>
<evidence type="ECO:0000313" key="8">
    <source>
        <dbReference type="EMBL" id="NEX59911.1"/>
    </source>
</evidence>
<dbReference type="PANTHER" id="PTHR11562:SF17">
    <property type="entry name" value="RE54080P-RELATED"/>
    <property type="match status" value="1"/>
</dbReference>
<dbReference type="GO" id="GO:0005385">
    <property type="term" value="F:zinc ion transmembrane transporter activity"/>
    <property type="evidence" value="ECO:0007669"/>
    <property type="project" value="TreeGrafter"/>
</dbReference>
<comment type="caution">
    <text evidence="8">The sequence shown here is derived from an EMBL/GenBank/DDBJ whole genome shotgun (WGS) entry which is preliminary data.</text>
</comment>
<feature type="transmembrane region" description="Helical" evidence="6">
    <location>
        <begin position="178"/>
        <end position="200"/>
    </location>
</feature>
<feature type="transmembrane region" description="Helical" evidence="6">
    <location>
        <begin position="116"/>
        <end position="135"/>
    </location>
</feature>
<proteinExistence type="predicted"/>
<evidence type="ECO:0000256" key="4">
    <source>
        <dbReference type="ARBA" id="ARBA00022989"/>
    </source>
</evidence>
<evidence type="ECO:0000313" key="9">
    <source>
        <dbReference type="Proteomes" id="UP000482155"/>
    </source>
</evidence>
<dbReference type="SUPFAM" id="SSF161111">
    <property type="entry name" value="Cation efflux protein transmembrane domain-like"/>
    <property type="match status" value="1"/>
</dbReference>
<evidence type="ECO:0000256" key="1">
    <source>
        <dbReference type="ARBA" id="ARBA00004141"/>
    </source>
</evidence>
<evidence type="ECO:0000256" key="3">
    <source>
        <dbReference type="ARBA" id="ARBA00022906"/>
    </source>
</evidence>
<keyword evidence="4 6" id="KW-1133">Transmembrane helix</keyword>
<feature type="transmembrane region" description="Helical" evidence="6">
    <location>
        <begin position="62"/>
        <end position="78"/>
    </location>
</feature>
<gene>
    <name evidence="8" type="ORF">G3574_02350</name>
</gene>
<dbReference type="Pfam" id="PF01545">
    <property type="entry name" value="Cation_efflux"/>
    <property type="match status" value="1"/>
</dbReference>
<feature type="transmembrane region" description="Helical" evidence="6">
    <location>
        <begin position="155"/>
        <end position="172"/>
    </location>
</feature>
<organism evidence="8 9">
    <name type="scientific">Noviherbaspirillum galbum</name>
    <dbReference type="NCBI Taxonomy" id="2709383"/>
    <lineage>
        <taxon>Bacteria</taxon>
        <taxon>Pseudomonadati</taxon>
        <taxon>Pseudomonadota</taxon>
        <taxon>Betaproteobacteria</taxon>
        <taxon>Burkholderiales</taxon>
        <taxon>Oxalobacteraceae</taxon>
        <taxon>Noviherbaspirillum</taxon>
    </lineage>
</organism>
<dbReference type="RefSeq" id="WP_163960392.1">
    <property type="nucleotide sequence ID" value="NZ_JAAIVB010000008.1"/>
</dbReference>
<keyword evidence="3" id="KW-0406">Ion transport</keyword>
<dbReference type="Gene3D" id="1.20.1510.10">
    <property type="entry name" value="Cation efflux protein transmembrane domain"/>
    <property type="match status" value="1"/>
</dbReference>
<keyword evidence="3" id="KW-0864">Zinc transport</keyword>
<name>A0A6B3SGD6_9BURK</name>
<dbReference type="PANTHER" id="PTHR11562">
    <property type="entry name" value="CATION EFFLUX PROTEIN/ ZINC TRANSPORTER"/>
    <property type="match status" value="1"/>
</dbReference>
<dbReference type="InterPro" id="IPR058533">
    <property type="entry name" value="Cation_efflux_TM"/>
</dbReference>